<protein>
    <submittedName>
        <fullName evidence="5">Helix-turn-helix domain-containing protein</fullName>
    </submittedName>
</protein>
<name>A0ABT2IFJ1_9FLAO</name>
<dbReference type="InterPro" id="IPR018060">
    <property type="entry name" value="HTH_AraC"/>
</dbReference>
<evidence type="ECO:0000259" key="4">
    <source>
        <dbReference type="PROSITE" id="PS01124"/>
    </source>
</evidence>
<dbReference type="RefSeq" id="WP_259828519.1">
    <property type="nucleotide sequence ID" value="NZ_JANZQH010000003.1"/>
</dbReference>
<dbReference type="InterPro" id="IPR009057">
    <property type="entry name" value="Homeodomain-like_sf"/>
</dbReference>
<dbReference type="PANTHER" id="PTHR43280:SF31">
    <property type="entry name" value="TRANSCRIPTIONAL REGULATORY PROTEIN"/>
    <property type="match status" value="1"/>
</dbReference>
<dbReference type="Proteomes" id="UP001142057">
    <property type="component" value="Unassembled WGS sequence"/>
</dbReference>
<dbReference type="SUPFAM" id="SSF46689">
    <property type="entry name" value="Homeodomain-like"/>
    <property type="match status" value="1"/>
</dbReference>
<evidence type="ECO:0000256" key="3">
    <source>
        <dbReference type="ARBA" id="ARBA00023163"/>
    </source>
</evidence>
<keyword evidence="3" id="KW-0804">Transcription</keyword>
<evidence type="ECO:0000313" key="5">
    <source>
        <dbReference type="EMBL" id="MCT2407410.1"/>
    </source>
</evidence>
<dbReference type="PANTHER" id="PTHR43280">
    <property type="entry name" value="ARAC-FAMILY TRANSCRIPTIONAL REGULATOR"/>
    <property type="match status" value="1"/>
</dbReference>
<dbReference type="Pfam" id="PF12833">
    <property type="entry name" value="HTH_18"/>
    <property type="match status" value="1"/>
</dbReference>
<evidence type="ECO:0000256" key="2">
    <source>
        <dbReference type="ARBA" id="ARBA00023125"/>
    </source>
</evidence>
<keyword evidence="2" id="KW-0238">DNA-binding</keyword>
<keyword evidence="6" id="KW-1185">Reference proteome</keyword>
<sequence>MIETLRYFEKIFSTAPRKWLLEKRLQEAHCLLEKGKKATDIYLDLGFEDFFHFSFAFKKQYGLPPSRLST</sequence>
<gene>
    <name evidence="5" type="ORF">NZD88_07620</name>
</gene>
<dbReference type="EMBL" id="JANZQH010000003">
    <property type="protein sequence ID" value="MCT2407410.1"/>
    <property type="molecule type" value="Genomic_DNA"/>
</dbReference>
<dbReference type="PROSITE" id="PS01124">
    <property type="entry name" value="HTH_ARAC_FAMILY_2"/>
    <property type="match status" value="1"/>
</dbReference>
<dbReference type="Gene3D" id="1.10.10.60">
    <property type="entry name" value="Homeodomain-like"/>
    <property type="match status" value="1"/>
</dbReference>
<comment type="caution">
    <text evidence="5">The sequence shown here is derived from an EMBL/GenBank/DDBJ whole genome shotgun (WGS) entry which is preliminary data.</text>
</comment>
<reference evidence="5" key="1">
    <citation type="submission" date="2022-08" db="EMBL/GenBank/DDBJ databases">
        <title>Chryseobacterium antibioticum,isolated from the rhizosphere soil of Pyrola in Tibet.</title>
        <authorList>
            <person name="Kan Y."/>
        </authorList>
    </citation>
    <scope>NUCLEOTIDE SEQUENCE</scope>
    <source>
        <strain evidence="5">Pc2-12</strain>
    </source>
</reference>
<evidence type="ECO:0000256" key="1">
    <source>
        <dbReference type="ARBA" id="ARBA00023015"/>
    </source>
</evidence>
<dbReference type="SMART" id="SM00342">
    <property type="entry name" value="HTH_ARAC"/>
    <property type="match status" value="1"/>
</dbReference>
<keyword evidence="1" id="KW-0805">Transcription regulation</keyword>
<evidence type="ECO:0000313" key="6">
    <source>
        <dbReference type="Proteomes" id="UP001142057"/>
    </source>
</evidence>
<proteinExistence type="predicted"/>
<accession>A0ABT2IFJ1</accession>
<feature type="domain" description="HTH araC/xylS-type" evidence="4">
    <location>
        <begin position="1"/>
        <end position="70"/>
    </location>
</feature>
<organism evidence="5 6">
    <name type="scientific">Chryseobacterium pyrolae</name>
    <dbReference type="NCBI Taxonomy" id="2987481"/>
    <lineage>
        <taxon>Bacteria</taxon>
        <taxon>Pseudomonadati</taxon>
        <taxon>Bacteroidota</taxon>
        <taxon>Flavobacteriia</taxon>
        <taxon>Flavobacteriales</taxon>
        <taxon>Weeksellaceae</taxon>
        <taxon>Chryseobacterium group</taxon>
        <taxon>Chryseobacterium</taxon>
    </lineage>
</organism>